<gene>
    <name evidence="1" type="ORF">KUTeg_021811</name>
</gene>
<organism evidence="1 2">
    <name type="scientific">Tegillarca granosa</name>
    <name type="common">Malaysian cockle</name>
    <name type="synonym">Anadara granosa</name>
    <dbReference type="NCBI Taxonomy" id="220873"/>
    <lineage>
        <taxon>Eukaryota</taxon>
        <taxon>Metazoa</taxon>
        <taxon>Spiralia</taxon>
        <taxon>Lophotrochozoa</taxon>
        <taxon>Mollusca</taxon>
        <taxon>Bivalvia</taxon>
        <taxon>Autobranchia</taxon>
        <taxon>Pteriomorphia</taxon>
        <taxon>Arcoida</taxon>
        <taxon>Arcoidea</taxon>
        <taxon>Arcidae</taxon>
        <taxon>Tegillarca</taxon>
    </lineage>
</organism>
<accession>A0ABQ9E4U7</accession>
<reference evidence="1 2" key="1">
    <citation type="submission" date="2022-12" db="EMBL/GenBank/DDBJ databases">
        <title>Chromosome-level genome of Tegillarca granosa.</title>
        <authorList>
            <person name="Kim J."/>
        </authorList>
    </citation>
    <scope>NUCLEOTIDE SEQUENCE [LARGE SCALE GENOMIC DNA]</scope>
    <source>
        <strain evidence="1">Teg-2019</strain>
        <tissue evidence="1">Adductor muscle</tissue>
    </source>
</reference>
<name>A0ABQ9E4U7_TEGGR</name>
<comment type="caution">
    <text evidence="1">The sequence shown here is derived from an EMBL/GenBank/DDBJ whole genome shotgun (WGS) entry which is preliminary data.</text>
</comment>
<evidence type="ECO:0000313" key="2">
    <source>
        <dbReference type="Proteomes" id="UP001217089"/>
    </source>
</evidence>
<protein>
    <submittedName>
        <fullName evidence="1">Uncharacterized protein</fullName>
    </submittedName>
</protein>
<dbReference type="Proteomes" id="UP001217089">
    <property type="component" value="Unassembled WGS sequence"/>
</dbReference>
<proteinExistence type="predicted"/>
<dbReference type="EMBL" id="JARBDR010000919">
    <property type="protein sequence ID" value="KAJ8300292.1"/>
    <property type="molecule type" value="Genomic_DNA"/>
</dbReference>
<keyword evidence="2" id="KW-1185">Reference proteome</keyword>
<evidence type="ECO:0000313" key="1">
    <source>
        <dbReference type="EMBL" id="KAJ8300292.1"/>
    </source>
</evidence>
<sequence>MKKELDVLKRIAVGRIANTHPFLAPELVYMPVWTIPRWCPSDVESTCSFQLSQLLVQVHAYKKLLILRRF</sequence>